<keyword evidence="3" id="KW-1185">Reference proteome</keyword>
<feature type="signal peptide" evidence="1">
    <location>
        <begin position="1"/>
        <end position="25"/>
    </location>
</feature>
<sequence length="113" mass="11566">MRGARIMTGVALAAATAFGGGVVFAPGAVADPADCQIGWGQVTCPAGAGDFTFRAVADCYDTYPNPSYPNYIGTYEGPWVTVSPTESTSSSIGPCHGYVPGSGVALNTRIEVR</sequence>
<dbReference type="EMBL" id="JAVREL010000005">
    <property type="protein sequence ID" value="MDT0343287.1"/>
    <property type="molecule type" value="Genomic_DNA"/>
</dbReference>
<dbReference type="Proteomes" id="UP001183246">
    <property type="component" value="Unassembled WGS sequence"/>
</dbReference>
<name>A0ABU2MPG3_9ACTN</name>
<protein>
    <recommendedName>
        <fullName evidence="4">Secreted protein</fullName>
    </recommendedName>
</protein>
<evidence type="ECO:0008006" key="4">
    <source>
        <dbReference type="Google" id="ProtNLM"/>
    </source>
</evidence>
<dbReference type="RefSeq" id="WP_311704418.1">
    <property type="nucleotide sequence ID" value="NZ_JAVREL010000005.1"/>
</dbReference>
<evidence type="ECO:0000313" key="2">
    <source>
        <dbReference type="EMBL" id="MDT0343287.1"/>
    </source>
</evidence>
<reference evidence="3" key="1">
    <citation type="submission" date="2023-07" db="EMBL/GenBank/DDBJ databases">
        <title>30 novel species of actinomycetes from the DSMZ collection.</title>
        <authorList>
            <person name="Nouioui I."/>
        </authorList>
    </citation>
    <scope>NUCLEOTIDE SEQUENCE [LARGE SCALE GENOMIC DNA]</scope>
    <source>
        <strain evidence="3">DSM 44938</strain>
    </source>
</reference>
<organism evidence="2 3">
    <name type="scientific">Streptomyces litchfieldiae</name>
    <dbReference type="NCBI Taxonomy" id="3075543"/>
    <lineage>
        <taxon>Bacteria</taxon>
        <taxon>Bacillati</taxon>
        <taxon>Actinomycetota</taxon>
        <taxon>Actinomycetes</taxon>
        <taxon>Kitasatosporales</taxon>
        <taxon>Streptomycetaceae</taxon>
        <taxon>Streptomyces</taxon>
    </lineage>
</organism>
<comment type="caution">
    <text evidence="2">The sequence shown here is derived from an EMBL/GenBank/DDBJ whole genome shotgun (WGS) entry which is preliminary data.</text>
</comment>
<accession>A0ABU2MPG3</accession>
<keyword evidence="1" id="KW-0732">Signal</keyword>
<evidence type="ECO:0000313" key="3">
    <source>
        <dbReference type="Proteomes" id="UP001183246"/>
    </source>
</evidence>
<evidence type="ECO:0000256" key="1">
    <source>
        <dbReference type="SAM" id="SignalP"/>
    </source>
</evidence>
<proteinExistence type="predicted"/>
<feature type="chain" id="PRO_5046510811" description="Secreted protein" evidence="1">
    <location>
        <begin position="26"/>
        <end position="113"/>
    </location>
</feature>
<gene>
    <name evidence="2" type="ORF">RM590_11765</name>
</gene>